<keyword evidence="7" id="KW-0234">DNA repair</keyword>
<dbReference type="EC" id="2.3.1.48" evidence="3 11"/>
<dbReference type="InterPro" id="IPR013523">
    <property type="entry name" value="Hist_AcTrfase_HAT1_C"/>
</dbReference>
<keyword evidence="5 11" id="KW-0808">Transferase</keyword>
<feature type="site" description="Interaction with histone H4 N-terminus" evidence="14">
    <location>
        <position position="194"/>
    </location>
</feature>
<evidence type="ECO:0000256" key="10">
    <source>
        <dbReference type="ARBA" id="ARBA00048017"/>
    </source>
</evidence>
<dbReference type="GO" id="GO:0005737">
    <property type="term" value="C:cytoplasm"/>
    <property type="evidence" value="ECO:0007669"/>
    <property type="project" value="UniProtKB-SubCell"/>
</dbReference>
<dbReference type="GO" id="GO:0004402">
    <property type="term" value="F:histone acetyltransferase activity"/>
    <property type="evidence" value="ECO:0007669"/>
    <property type="project" value="UniProtKB-UniRule"/>
</dbReference>
<evidence type="ECO:0000313" key="18">
    <source>
        <dbReference type="Proteomes" id="UP000078561"/>
    </source>
</evidence>
<evidence type="ECO:0000313" key="17">
    <source>
        <dbReference type="EMBL" id="SAL96284.1"/>
    </source>
</evidence>
<feature type="binding site" evidence="13">
    <location>
        <begin position="236"/>
        <end position="238"/>
    </location>
    <ligand>
        <name>acetyl-CoA</name>
        <dbReference type="ChEBI" id="CHEBI:57288"/>
    </ligand>
</feature>
<evidence type="ECO:0000256" key="4">
    <source>
        <dbReference type="ARBA" id="ARBA00021268"/>
    </source>
</evidence>
<evidence type="ECO:0000259" key="16">
    <source>
        <dbReference type="Pfam" id="PF10394"/>
    </source>
</evidence>
<dbReference type="AlphaFoldDB" id="A0A163IZI7"/>
<dbReference type="InterPro" id="IPR037113">
    <property type="entry name" value="Hat1_N_sf"/>
</dbReference>
<feature type="domain" description="N-acetyltransferase" evidence="15">
    <location>
        <begin position="189"/>
        <end position="275"/>
    </location>
</feature>
<dbReference type="GO" id="GO:0006281">
    <property type="term" value="P:DNA repair"/>
    <property type="evidence" value="ECO:0007669"/>
    <property type="project" value="UniProtKB-KW"/>
</dbReference>
<dbReference type="GO" id="GO:0000781">
    <property type="term" value="C:chromosome, telomeric region"/>
    <property type="evidence" value="ECO:0007669"/>
    <property type="project" value="GOC"/>
</dbReference>
<dbReference type="InParanoid" id="A0A163IZI7"/>
<dbReference type="Gene3D" id="3.40.630.30">
    <property type="match status" value="1"/>
</dbReference>
<gene>
    <name evidence="17" type="primary">ABSGL_01680.1 scaffold 2091</name>
</gene>
<organism evidence="17">
    <name type="scientific">Absidia glauca</name>
    <name type="common">Pin mould</name>
    <dbReference type="NCBI Taxonomy" id="4829"/>
    <lineage>
        <taxon>Eukaryota</taxon>
        <taxon>Fungi</taxon>
        <taxon>Fungi incertae sedis</taxon>
        <taxon>Mucoromycota</taxon>
        <taxon>Mucoromycotina</taxon>
        <taxon>Mucoromycetes</taxon>
        <taxon>Mucorales</taxon>
        <taxon>Cunninghamellaceae</taxon>
        <taxon>Absidia</taxon>
    </lineage>
</organism>
<evidence type="ECO:0000256" key="13">
    <source>
        <dbReference type="PIRSR" id="PIRSR038084-2"/>
    </source>
</evidence>
<evidence type="ECO:0000256" key="11">
    <source>
        <dbReference type="PIRNR" id="PIRNR038084"/>
    </source>
</evidence>
<dbReference type="Proteomes" id="UP000078561">
    <property type="component" value="Unassembled WGS sequence"/>
</dbReference>
<dbReference type="Gene3D" id="3.90.360.10">
    <property type="entry name" value="Histone acetyl transferase 1 (HAT1), N-terminal domain"/>
    <property type="match status" value="1"/>
</dbReference>
<accession>A0A163IZI7</accession>
<sequence length="390" mass="45771">METTEAHPAQAIVPDFHEWATNTTDCMELGLVSFQETVLFKPVFTYPLFGIPETAFGYKDLAIKIRYAPGSLRAHVSIEFGEQYQPSTSSSSTEAPVVADNISGILKEYMAPDTTTNVDEFVNHVEKDRTEFKPMGEKVHEYQVETEDGEEGDYEIYKCSLKDPRFREYHRRMQFFVLLFIEGSSYIEEDDDKWEFFVLFKREKAGDSTTFDFVGYCSAYPFYCWPDQTRMRISQFLILPPFQNMGHGGNLYETIYKLFVQRNDVVEMTVEDPNESFSDMRDKCDLTYLQDSNAFDGITIPVPSETIDKLQRQYKLTNRQIQCCVEMYLLSNLNKRDKSAYKAFRLQVKQRLYRFNYDALQEIEPEDRKEKLQETYASVEEDYHRLLERL</sequence>
<comment type="subunit">
    <text evidence="11">Component of the HAT-B complex composed of at least HAT1 and HAT2. The HAT-B complex binds to histone H4 tail.</text>
</comment>
<keyword evidence="9 11" id="KW-0012">Acyltransferase</keyword>
<evidence type="ECO:0000256" key="14">
    <source>
        <dbReference type="PIRSR" id="PIRSR038084-3"/>
    </source>
</evidence>
<evidence type="ECO:0000256" key="6">
    <source>
        <dbReference type="ARBA" id="ARBA00022763"/>
    </source>
</evidence>
<dbReference type="GO" id="GO:0005634">
    <property type="term" value="C:nucleus"/>
    <property type="evidence" value="ECO:0007669"/>
    <property type="project" value="UniProtKB-SubCell"/>
</dbReference>
<comment type="catalytic activity">
    <reaction evidence="10 11">
        <text>L-lysyl-[protein] + acetyl-CoA = N(6)-acetyl-L-lysyl-[protein] + CoA + H(+)</text>
        <dbReference type="Rhea" id="RHEA:45948"/>
        <dbReference type="Rhea" id="RHEA-COMP:9752"/>
        <dbReference type="Rhea" id="RHEA-COMP:10731"/>
        <dbReference type="ChEBI" id="CHEBI:15378"/>
        <dbReference type="ChEBI" id="CHEBI:29969"/>
        <dbReference type="ChEBI" id="CHEBI:57287"/>
        <dbReference type="ChEBI" id="CHEBI:57288"/>
        <dbReference type="ChEBI" id="CHEBI:61930"/>
        <dbReference type="EC" id="2.3.1.48"/>
    </reaction>
</comment>
<feature type="binding site" evidence="13">
    <location>
        <position position="274"/>
    </location>
    <ligand>
        <name>acetyl-CoA</name>
        <dbReference type="ChEBI" id="CHEBI:57288"/>
    </ligand>
</feature>
<dbReference type="FunCoup" id="A0A163IZI7">
    <property type="interactions" value="891"/>
</dbReference>
<keyword evidence="8 11" id="KW-0539">Nucleus</keyword>
<evidence type="ECO:0000256" key="7">
    <source>
        <dbReference type="ARBA" id="ARBA00023204"/>
    </source>
</evidence>
<dbReference type="InterPro" id="IPR000182">
    <property type="entry name" value="GNAT_dom"/>
</dbReference>
<evidence type="ECO:0000256" key="2">
    <source>
        <dbReference type="ARBA" id="ARBA00010543"/>
    </source>
</evidence>
<feature type="region of interest" description="Interaction with histone H4 N-terminus" evidence="13">
    <location>
        <begin position="220"/>
        <end position="222"/>
    </location>
</feature>
<name>A0A163IZI7_ABSGL</name>
<comment type="similarity">
    <text evidence="2 11">Belongs to the HAT1 family.</text>
</comment>
<dbReference type="Pfam" id="PF21184">
    <property type="entry name" value="HAT1_C_fung"/>
    <property type="match status" value="1"/>
</dbReference>
<evidence type="ECO:0000256" key="1">
    <source>
        <dbReference type="ARBA" id="ARBA00004123"/>
    </source>
</evidence>
<dbReference type="InterPro" id="IPR019467">
    <property type="entry name" value="Hat1_N"/>
</dbReference>
<dbReference type="PANTHER" id="PTHR12046">
    <property type="entry name" value="HISTONE ACETYLTRANSFERASE TYPE B CATALYTIC SUBUNIT"/>
    <property type="match status" value="1"/>
</dbReference>
<dbReference type="GO" id="GO:0031509">
    <property type="term" value="P:subtelomeric heterochromatin formation"/>
    <property type="evidence" value="ECO:0007669"/>
    <property type="project" value="InterPro"/>
</dbReference>
<feature type="active site" description="Proton donor/acceptor" evidence="12">
    <location>
        <position position="271"/>
    </location>
</feature>
<dbReference type="GO" id="GO:0042393">
    <property type="term" value="F:histone binding"/>
    <property type="evidence" value="ECO:0007669"/>
    <property type="project" value="InterPro"/>
</dbReference>
<feature type="domain" description="Histone acetyl transferase HAT1 N-terminal" evidence="16">
    <location>
        <begin position="19"/>
        <end position="182"/>
    </location>
</feature>
<dbReference type="SUPFAM" id="SSF55729">
    <property type="entry name" value="Acyl-CoA N-acyltransferases (Nat)"/>
    <property type="match status" value="1"/>
</dbReference>
<dbReference type="EMBL" id="LT550921">
    <property type="protein sequence ID" value="SAL96284.1"/>
    <property type="molecule type" value="Genomic_DNA"/>
</dbReference>
<dbReference type="OrthoDB" id="10253098at2759"/>
<dbReference type="Gene3D" id="1.10.10.390">
    <property type="match status" value="1"/>
</dbReference>
<keyword evidence="18" id="KW-1185">Reference proteome</keyword>
<dbReference type="InterPro" id="IPR017380">
    <property type="entry name" value="Hist_AcTrfase_B-typ_cat-su"/>
</dbReference>
<evidence type="ECO:0000256" key="5">
    <source>
        <dbReference type="ARBA" id="ARBA00022679"/>
    </source>
</evidence>
<keyword evidence="11" id="KW-0963">Cytoplasm</keyword>
<comment type="subcellular location">
    <subcellularLocation>
        <location evidence="11">Cytoplasm</location>
    </subcellularLocation>
    <subcellularLocation>
        <location evidence="1 11">Nucleus</location>
    </subcellularLocation>
</comment>
<dbReference type="InterPro" id="IPR016181">
    <property type="entry name" value="Acyl_CoA_acyltransferase"/>
</dbReference>
<reference evidence="17" key="1">
    <citation type="submission" date="2016-04" db="EMBL/GenBank/DDBJ databases">
        <authorList>
            <person name="Evans L.H."/>
            <person name="Alamgir A."/>
            <person name="Owens N."/>
            <person name="Weber N.D."/>
            <person name="Virtaneva K."/>
            <person name="Barbian K."/>
            <person name="Babar A."/>
            <person name="Rosenke K."/>
        </authorList>
    </citation>
    <scope>NUCLEOTIDE SEQUENCE [LARGE SCALE GENOMIC DNA]</scope>
    <source>
        <strain evidence="17">CBS 101.48</strain>
    </source>
</reference>
<dbReference type="Pfam" id="PF10394">
    <property type="entry name" value="Hat1_N"/>
    <property type="match status" value="1"/>
</dbReference>
<dbReference type="PIRSF" id="PIRSF038084">
    <property type="entry name" value="HAT-B_cat"/>
    <property type="match status" value="1"/>
</dbReference>
<dbReference type="STRING" id="4829.A0A163IZI7"/>
<evidence type="ECO:0000259" key="15">
    <source>
        <dbReference type="Pfam" id="PF00583"/>
    </source>
</evidence>
<evidence type="ECO:0000256" key="12">
    <source>
        <dbReference type="PIRSR" id="PIRSR038084-1"/>
    </source>
</evidence>
<dbReference type="Pfam" id="PF00583">
    <property type="entry name" value="Acetyltransf_1"/>
    <property type="match status" value="1"/>
</dbReference>
<evidence type="ECO:0000256" key="8">
    <source>
        <dbReference type="ARBA" id="ARBA00023242"/>
    </source>
</evidence>
<proteinExistence type="inferred from homology"/>
<comment type="function">
    <text evidence="11">Catalytic component of the histone acetylase B (HAT-B) complex. Has intrinsic substrate specificity that modifies lysine in recognition sequence GXGKXG. Involved in DNA double-strand break repair.</text>
</comment>
<protein>
    <recommendedName>
        <fullName evidence="4 11">Histone acetyltransferase type B catalytic subunit</fullName>
        <ecNumber evidence="3 11">2.3.1.48</ecNumber>
    </recommendedName>
</protein>
<evidence type="ECO:0000256" key="9">
    <source>
        <dbReference type="ARBA" id="ARBA00023315"/>
    </source>
</evidence>
<keyword evidence="6" id="KW-0227">DNA damage</keyword>
<dbReference type="OMA" id="WTCDAND"/>
<evidence type="ECO:0000256" key="3">
    <source>
        <dbReference type="ARBA" id="ARBA00013184"/>
    </source>
</evidence>